<dbReference type="Pfam" id="PF03060">
    <property type="entry name" value="NMO"/>
    <property type="match status" value="1"/>
</dbReference>
<proteinExistence type="predicted"/>
<dbReference type="PANTHER" id="PTHR32332:SF20">
    <property type="entry name" value="2-NITROPROPANE DIOXYGENASE-LIKE PROTEIN"/>
    <property type="match status" value="1"/>
</dbReference>
<evidence type="ECO:0000256" key="3">
    <source>
        <dbReference type="ARBA" id="ARBA00023002"/>
    </source>
</evidence>
<dbReference type="OrthoDB" id="9778912at2"/>
<evidence type="ECO:0000256" key="2">
    <source>
        <dbReference type="ARBA" id="ARBA00022643"/>
    </source>
</evidence>
<dbReference type="GO" id="GO:0018580">
    <property type="term" value="F:nitronate monooxygenase activity"/>
    <property type="evidence" value="ECO:0007669"/>
    <property type="project" value="InterPro"/>
</dbReference>
<evidence type="ECO:0000256" key="1">
    <source>
        <dbReference type="ARBA" id="ARBA00022630"/>
    </source>
</evidence>
<dbReference type="InterPro" id="IPR013785">
    <property type="entry name" value="Aldolase_TIM"/>
</dbReference>
<dbReference type="PANTHER" id="PTHR32332">
    <property type="entry name" value="2-NITROPROPANE DIOXYGENASE"/>
    <property type="match status" value="1"/>
</dbReference>
<dbReference type="AlphaFoldDB" id="D2SCK8"/>
<dbReference type="GO" id="GO:0051213">
    <property type="term" value="F:dioxygenase activity"/>
    <property type="evidence" value="ECO:0007669"/>
    <property type="project" value="UniProtKB-KW"/>
</dbReference>
<keyword evidence="3" id="KW-0560">Oxidoreductase</keyword>
<protein>
    <submittedName>
        <fullName evidence="4">2-nitropropane dioxygenase NPD</fullName>
    </submittedName>
</protein>
<dbReference type="KEGG" id="gob:Gobs_3758"/>
<reference evidence="5" key="2">
    <citation type="submission" date="2010-01" db="EMBL/GenBank/DDBJ databases">
        <title>The complete genome of Geodermatophilus obscurus DSM 43160.</title>
        <authorList>
            <consortium name="US DOE Joint Genome Institute (JGI-PGF)"/>
            <person name="Lucas S."/>
            <person name="Copeland A."/>
            <person name="Lapidus A."/>
            <person name="Glavina del Rio T."/>
            <person name="Dalin E."/>
            <person name="Tice H."/>
            <person name="Bruce D."/>
            <person name="Goodwin L."/>
            <person name="Pitluck S."/>
            <person name="Kyrpides N."/>
            <person name="Mavromatis K."/>
            <person name="Ivanova N."/>
            <person name="Munk A.C."/>
            <person name="Brettin T."/>
            <person name="Detter J.C."/>
            <person name="Han C."/>
            <person name="Larimer F."/>
            <person name="Land M."/>
            <person name="Hauser L."/>
            <person name="Markowitz V."/>
            <person name="Cheng J.-F."/>
            <person name="Hugenholtz P."/>
            <person name="Woyke T."/>
            <person name="Wu D."/>
            <person name="Jando M."/>
            <person name="Schneider S."/>
            <person name="Klenk H.-P."/>
            <person name="Eisen J.A."/>
        </authorList>
    </citation>
    <scope>NUCLEOTIDE SEQUENCE [LARGE SCALE GENOMIC DNA]</scope>
    <source>
        <strain evidence="5">ATCC 25078 / DSM 43160 / JCM 3152 / KCC A-0152 / KCTC 9177 / NBRC 13315 / NRRL B-3577 / G-20</strain>
    </source>
</reference>
<dbReference type="Proteomes" id="UP000001382">
    <property type="component" value="Chromosome"/>
</dbReference>
<dbReference type="EMBL" id="CP001867">
    <property type="protein sequence ID" value="ADB76336.1"/>
    <property type="molecule type" value="Genomic_DNA"/>
</dbReference>
<keyword evidence="5" id="KW-1185">Reference proteome</keyword>
<name>D2SCK8_GEOOG</name>
<dbReference type="SUPFAM" id="SSF51412">
    <property type="entry name" value="Inosine monophosphate dehydrogenase (IMPDH)"/>
    <property type="match status" value="1"/>
</dbReference>
<dbReference type="STRING" id="526225.Gobs_3758"/>
<keyword evidence="2" id="KW-0288">FMN</keyword>
<dbReference type="CDD" id="cd04730">
    <property type="entry name" value="NPD_like"/>
    <property type="match status" value="1"/>
</dbReference>
<keyword evidence="1" id="KW-0285">Flavoprotein</keyword>
<dbReference type="RefSeq" id="WP_012949761.1">
    <property type="nucleotide sequence ID" value="NC_013757.1"/>
</dbReference>
<sequence>MRTRFTELVGCSVPIQQAPMGTISSPDLAVAVADAGGVGTVTALGLPPEVLVRRLDEMGRRTSGVLSANVVSADVGEQVVVDVGEQVVVDVAERVRLVDFFWFDPSPRLVDLVHRSGALAGWQVGSVAEARAAEDAGCDVVTVQGVEAGGHVRGAAPLRRLLPEVLDAVDVPVLAAGGIADGRSFAEVVAAGAAGARIGTRFLATVESGAHPAYKQAVVDAAEDCTVITDAFADCPLCATSPRARVLRSAVERVGELEDDVVGTAVMGRARVPVPRGSGLPPVAGAEGHLDAMAMYAGAAVGSVTDIRPAAEVVAELVAELDRRRPGLGSSGVR</sequence>
<reference evidence="4 5" key="1">
    <citation type="journal article" date="2010" name="Stand. Genomic Sci.">
        <title>Complete genome sequence of Geodermatophilus obscurus type strain (G-20).</title>
        <authorList>
            <person name="Ivanova N."/>
            <person name="Sikorski J."/>
            <person name="Jando M."/>
            <person name="Munk C."/>
            <person name="Lapidus A."/>
            <person name="Glavina Del Rio T."/>
            <person name="Copeland A."/>
            <person name="Tice H."/>
            <person name="Cheng J.-F."/>
            <person name="Lucas S."/>
            <person name="Chen F."/>
            <person name="Nolan M."/>
            <person name="Bruce D."/>
            <person name="Goodwin L."/>
            <person name="Pitluck S."/>
            <person name="Mavromatis K."/>
            <person name="Mikhailova N."/>
            <person name="Pati A."/>
            <person name="Chen A."/>
            <person name="Palaniappan K."/>
            <person name="Land M."/>
            <person name="Hauser L."/>
            <person name="Chang Y.-J."/>
            <person name="Jeffries C.D."/>
            <person name="Meincke L."/>
            <person name="Brettin T."/>
            <person name="Detter J.C."/>
            <person name="Detter J.C."/>
            <person name="Rohde M."/>
            <person name="Goeker M."/>
            <person name="Bristow J."/>
            <person name="Eisen J.A."/>
            <person name="Markowitz V."/>
            <person name="Hugenholtz P."/>
            <person name="Kyrpides N.C."/>
            <person name="Klenk H.-P."/>
        </authorList>
    </citation>
    <scope>NUCLEOTIDE SEQUENCE [LARGE SCALE GENOMIC DNA]</scope>
    <source>
        <strain evidence="5">ATCC 25078 / DSM 43160 / JCM 3152 / KCC A-0152 / KCTC 9177 / NBRC 13315 / NRRL B-3577 / G-20</strain>
    </source>
</reference>
<gene>
    <name evidence="4" type="ordered locus">Gobs_3758</name>
</gene>
<dbReference type="InterPro" id="IPR004136">
    <property type="entry name" value="NMO"/>
</dbReference>
<organism evidence="4 5">
    <name type="scientific">Geodermatophilus obscurus (strain ATCC 25078 / DSM 43160 / JCM 3152 / CCUG 61914 / KCC A-0152 / KCTC 9177 / NBRC 13315 / NRRL B-3577 / G-20)</name>
    <dbReference type="NCBI Taxonomy" id="526225"/>
    <lineage>
        <taxon>Bacteria</taxon>
        <taxon>Bacillati</taxon>
        <taxon>Actinomycetota</taxon>
        <taxon>Actinomycetes</taxon>
        <taxon>Geodermatophilales</taxon>
        <taxon>Geodermatophilaceae</taxon>
        <taxon>Geodermatophilus</taxon>
    </lineage>
</organism>
<dbReference type="Gene3D" id="3.20.20.70">
    <property type="entry name" value="Aldolase class I"/>
    <property type="match status" value="1"/>
</dbReference>
<evidence type="ECO:0000313" key="5">
    <source>
        <dbReference type="Proteomes" id="UP000001382"/>
    </source>
</evidence>
<dbReference type="HOGENOM" id="CLU_038732_9_2_11"/>
<dbReference type="eggNOG" id="COG2070">
    <property type="taxonomic scope" value="Bacteria"/>
</dbReference>
<evidence type="ECO:0000313" key="4">
    <source>
        <dbReference type="EMBL" id="ADB76336.1"/>
    </source>
</evidence>
<keyword evidence="4" id="KW-0223">Dioxygenase</keyword>
<accession>D2SCK8</accession>